<name>A0ABV7E6M6_9SPHN</name>
<organism evidence="3 4">
    <name type="scientific">Alteraurantiacibacter palmitatis</name>
    <dbReference type="NCBI Taxonomy" id="2054628"/>
    <lineage>
        <taxon>Bacteria</taxon>
        <taxon>Pseudomonadati</taxon>
        <taxon>Pseudomonadota</taxon>
        <taxon>Alphaproteobacteria</taxon>
        <taxon>Sphingomonadales</taxon>
        <taxon>Erythrobacteraceae</taxon>
        <taxon>Alteraurantiacibacter</taxon>
    </lineage>
</organism>
<evidence type="ECO:0000259" key="2">
    <source>
        <dbReference type="Pfam" id="PF01939"/>
    </source>
</evidence>
<protein>
    <submittedName>
        <fullName evidence="3">Endonuclease NucS domain-containing protein</fullName>
    </submittedName>
</protein>
<keyword evidence="3" id="KW-0255">Endonuclease</keyword>
<dbReference type="PANTHER" id="PTHR38814:SF1">
    <property type="entry name" value="ENDONUCLEASE NUCS"/>
    <property type="match status" value="1"/>
</dbReference>
<sequence>MKRGAFKAWLVANYSPNSAATHLSQARKVEEAYGDLDALFDAGDVEKVAAELNYSSQDAKLGKPNPSKISAGSNLYANLASYKSSLRCYARFRENEEDFVSEAAIEIAGAAIKERHEGKHFELERNLQAELRREIAQLEAGLDIADGGMERSVESGFIDILARDRDGAFVVIELKAGLARREALGQITGYMGDLMQEEPDTKVRGILVAAEFDKSCLSGVLAVPLLKLARYRFNFSFEEL</sequence>
<dbReference type="GO" id="GO:0004519">
    <property type="term" value="F:endonuclease activity"/>
    <property type="evidence" value="ECO:0007669"/>
    <property type="project" value="UniProtKB-KW"/>
</dbReference>
<dbReference type="InterPro" id="IPR048301">
    <property type="entry name" value="NucS_C"/>
</dbReference>
<evidence type="ECO:0000256" key="1">
    <source>
        <dbReference type="ARBA" id="ARBA00023125"/>
    </source>
</evidence>
<dbReference type="Gene3D" id="3.40.1350.10">
    <property type="match status" value="1"/>
</dbReference>
<reference evidence="4" key="1">
    <citation type="journal article" date="2019" name="Int. J. Syst. Evol. Microbiol.">
        <title>The Global Catalogue of Microorganisms (GCM) 10K type strain sequencing project: providing services to taxonomists for standard genome sequencing and annotation.</title>
        <authorList>
            <consortium name="The Broad Institute Genomics Platform"/>
            <consortium name="The Broad Institute Genome Sequencing Center for Infectious Disease"/>
            <person name="Wu L."/>
            <person name="Ma J."/>
        </authorList>
    </citation>
    <scope>NUCLEOTIDE SEQUENCE [LARGE SCALE GENOMIC DNA]</scope>
    <source>
        <strain evidence="4">KCTC 52607</strain>
    </source>
</reference>
<dbReference type="InterPro" id="IPR011856">
    <property type="entry name" value="tRNA_endonuc-like_dom_sf"/>
</dbReference>
<dbReference type="EMBL" id="JBHRST010000008">
    <property type="protein sequence ID" value="MFC3097262.1"/>
    <property type="molecule type" value="Genomic_DNA"/>
</dbReference>
<keyword evidence="3" id="KW-0378">Hydrolase</keyword>
<dbReference type="CDD" id="cd22341">
    <property type="entry name" value="NucS-like"/>
    <property type="match status" value="1"/>
</dbReference>
<keyword evidence="4" id="KW-1185">Reference proteome</keyword>
<evidence type="ECO:0000313" key="4">
    <source>
        <dbReference type="Proteomes" id="UP001595456"/>
    </source>
</evidence>
<evidence type="ECO:0000313" key="3">
    <source>
        <dbReference type="EMBL" id="MFC3097262.1"/>
    </source>
</evidence>
<feature type="domain" description="Endonuclease NucS C-terminal" evidence="2">
    <location>
        <begin position="124"/>
        <end position="213"/>
    </location>
</feature>
<comment type="caution">
    <text evidence="3">The sequence shown here is derived from an EMBL/GenBank/DDBJ whole genome shotgun (WGS) entry which is preliminary data.</text>
</comment>
<accession>A0ABV7E6M6</accession>
<dbReference type="RefSeq" id="WP_336926008.1">
    <property type="nucleotide sequence ID" value="NZ_JBANRO010000006.1"/>
</dbReference>
<gene>
    <name evidence="3" type="ORF">ACFODU_05540</name>
</gene>
<keyword evidence="3" id="KW-0540">Nuclease</keyword>
<proteinExistence type="predicted"/>
<dbReference type="InterPro" id="IPR002793">
    <property type="entry name" value="Endonuclease_NucS"/>
</dbReference>
<dbReference type="Proteomes" id="UP001595456">
    <property type="component" value="Unassembled WGS sequence"/>
</dbReference>
<dbReference type="PANTHER" id="PTHR38814">
    <property type="entry name" value="ENDONUCLEASE NUCS"/>
    <property type="match status" value="1"/>
</dbReference>
<keyword evidence="1" id="KW-0238">DNA-binding</keyword>
<dbReference type="Pfam" id="PF01939">
    <property type="entry name" value="NucS_C"/>
    <property type="match status" value="1"/>
</dbReference>